<reference evidence="8" key="1">
    <citation type="submission" date="2015-05" db="EMBL/GenBank/DDBJ databases">
        <authorList>
            <person name="Rattei Thomas"/>
        </authorList>
    </citation>
    <scope>NUCLEOTIDE SEQUENCE</scope>
    <source>
        <strain evidence="6">CV15</strain>
        <strain evidence="7">CWL029c</strain>
        <strain evidence="8">GiD</strain>
        <strain evidence="9">H12</strain>
        <strain evidence="10">MUL2216</strain>
        <strain evidence="11">Panola</strain>
        <strain evidence="13">PB1</strain>
        <strain evidence="12">U1271</strain>
        <strain evidence="14">UZG1</strain>
        <strain evidence="15">Wien2</strain>
        <strain evidence="16">YK41</strain>
    </source>
</reference>
<feature type="binding site" evidence="5">
    <location>
        <position position="64"/>
    </location>
    <ligand>
        <name>S-adenosyl-L-methionine</name>
        <dbReference type="ChEBI" id="CHEBI:59789"/>
    </ligand>
</feature>
<dbReference type="EMBL" id="LN847245">
    <property type="protein sequence ID" value="CRI51682.1"/>
    <property type="molecule type" value="Genomic_DNA"/>
</dbReference>
<dbReference type="EMBL" id="LN847233">
    <property type="protein sequence ID" value="CRI47134.1"/>
    <property type="molecule type" value="Genomic_DNA"/>
</dbReference>
<comment type="caution">
    <text evidence="5">Lacks conserved residue(s) required for the propagation of feature annotation.</text>
</comment>
<dbReference type="NCBIfam" id="NF001244">
    <property type="entry name" value="PRK00216.1-5"/>
    <property type="match status" value="1"/>
</dbReference>
<dbReference type="PANTHER" id="PTHR43591">
    <property type="entry name" value="METHYLTRANSFERASE"/>
    <property type="match status" value="1"/>
</dbReference>
<evidence type="ECO:0000313" key="16">
    <source>
        <dbReference type="EMBL" id="CRI73175.1"/>
    </source>
</evidence>
<dbReference type="InterPro" id="IPR029063">
    <property type="entry name" value="SAM-dependent_MTases_sf"/>
</dbReference>
<dbReference type="EMBL" id="LN849041">
    <property type="protein sequence ID" value="CRI73175.1"/>
    <property type="molecule type" value="Genomic_DNA"/>
</dbReference>
<dbReference type="EMBL" id="LN846998">
    <property type="protein sequence ID" value="CRI38142.1"/>
    <property type="molecule type" value="Genomic_DNA"/>
</dbReference>
<dbReference type="Gene3D" id="3.40.50.150">
    <property type="entry name" value="Vaccinia Virus protein VP39"/>
    <property type="match status" value="1"/>
</dbReference>
<dbReference type="InterPro" id="IPR004033">
    <property type="entry name" value="UbiE/COQ5_MeTrFase"/>
</dbReference>
<evidence type="ECO:0000313" key="12">
    <source>
        <dbReference type="EMBL" id="CRI49427.1"/>
    </source>
</evidence>
<evidence type="ECO:0000256" key="4">
    <source>
        <dbReference type="ARBA" id="ARBA00022691"/>
    </source>
</evidence>
<evidence type="ECO:0000313" key="8">
    <source>
        <dbReference type="EMBL" id="CRI41536.1"/>
    </source>
</evidence>
<dbReference type="PANTHER" id="PTHR43591:SF24">
    <property type="entry name" value="2-METHOXY-6-POLYPRENYL-1,4-BENZOQUINOL METHYLASE, MITOCHONDRIAL"/>
    <property type="match status" value="1"/>
</dbReference>
<keyword evidence="2 5" id="KW-0489">Methyltransferase</keyword>
<keyword evidence="3 5" id="KW-0808">Transferase</keyword>
<gene>
    <name evidence="5" type="primary">menG</name>
    <name evidence="6" type="ORF">BN1224_CV15_B_04650</name>
    <name evidence="8" type="ORF">BN1224_GiD_A_05370</name>
    <name evidence="9" type="ORF">BN1224_H12_EE_00210</name>
    <name evidence="10" type="ORF">BN1224_MUL2216_F_00580</name>
    <name evidence="11" type="ORF">BN1224_Panola_H_00320</name>
    <name evidence="13" type="ORF">BN1224_PB1_B_05240</name>
    <name evidence="12" type="ORF">BN1224_U1271_C_03670</name>
    <name evidence="14" type="ORF">BN1224_UZG1_A_05370</name>
    <name evidence="15" type="ORF">BN1224_Wien2_G_01620</name>
    <name evidence="16" type="ORF">BN1224_YK41_BP_00320</name>
    <name evidence="7" type="ORF">CWL029c_D_00440</name>
</gene>
<dbReference type="GO" id="GO:0043770">
    <property type="term" value="F:demethylmenaquinone methyltransferase activity"/>
    <property type="evidence" value="ECO:0007669"/>
    <property type="project" value="UniProtKB-UniRule"/>
</dbReference>
<evidence type="ECO:0000313" key="7">
    <source>
        <dbReference type="EMBL" id="CRI40407.1"/>
    </source>
</evidence>
<accession>A0A0F7WPM4</accession>
<dbReference type="EMBL" id="LN847004">
    <property type="protein sequence ID" value="CRI40407.1"/>
    <property type="molecule type" value="Genomic_DNA"/>
</dbReference>
<evidence type="ECO:0000313" key="11">
    <source>
        <dbReference type="EMBL" id="CRI47134.1"/>
    </source>
</evidence>
<feature type="binding site" evidence="5">
    <location>
        <begin position="108"/>
        <end position="109"/>
    </location>
    <ligand>
        <name>S-adenosyl-L-methionine</name>
        <dbReference type="ChEBI" id="CHEBI:59789"/>
    </ligand>
</feature>
<dbReference type="OrthoDB" id="9808140at2"/>
<dbReference type="CDD" id="cd02440">
    <property type="entry name" value="AdoMet_MTases"/>
    <property type="match status" value="1"/>
</dbReference>
<evidence type="ECO:0000313" key="15">
    <source>
        <dbReference type="EMBL" id="CRI53094.1"/>
    </source>
</evidence>
<dbReference type="SUPFAM" id="SSF53335">
    <property type="entry name" value="S-adenosyl-L-methionine-dependent methyltransferases"/>
    <property type="match status" value="1"/>
</dbReference>
<dbReference type="Pfam" id="PF01209">
    <property type="entry name" value="Ubie_methyltran"/>
    <property type="match status" value="1"/>
</dbReference>
<dbReference type="InterPro" id="IPR023576">
    <property type="entry name" value="UbiE/COQ5_MeTrFase_CS"/>
</dbReference>
<comment type="pathway">
    <text evidence="5">Quinol/quinone metabolism; menaquinone biosynthesis; menaquinol from 1,4-dihydroxy-2-naphthoate: step 2/2.</text>
</comment>
<dbReference type="EC" id="2.1.1.163" evidence="5"/>
<evidence type="ECO:0000313" key="14">
    <source>
        <dbReference type="EMBL" id="CRI51682.1"/>
    </source>
</evidence>
<dbReference type="UniPathway" id="UPA00079">
    <property type="reaction ID" value="UER00169"/>
</dbReference>
<dbReference type="HAMAP" id="MF_01813">
    <property type="entry name" value="MenG_UbiE_methyltr"/>
    <property type="match status" value="1"/>
</dbReference>
<evidence type="ECO:0000256" key="1">
    <source>
        <dbReference type="ARBA" id="ARBA00022428"/>
    </source>
</evidence>
<evidence type="ECO:0000256" key="3">
    <source>
        <dbReference type="ARBA" id="ARBA00022679"/>
    </source>
</evidence>
<evidence type="ECO:0000256" key="2">
    <source>
        <dbReference type="ARBA" id="ARBA00022603"/>
    </source>
</evidence>
<dbReference type="PATRIC" id="fig|83558.13.peg.550"/>
<keyword evidence="4 5" id="KW-0949">S-adenosyl-L-methionine</keyword>
<dbReference type="EMBL" id="LN847184">
    <property type="protein sequence ID" value="CRI43763.1"/>
    <property type="molecule type" value="Genomic_DNA"/>
</dbReference>
<name>A0A0F7WPM4_CHLPN</name>
<comment type="similarity">
    <text evidence="5">Belongs to the class I-like SAM-binding methyltransferase superfamily. MenG/UbiE family.</text>
</comment>
<dbReference type="GO" id="GO:0009234">
    <property type="term" value="P:menaquinone biosynthetic process"/>
    <property type="evidence" value="ECO:0007669"/>
    <property type="project" value="UniProtKB-UniRule"/>
</dbReference>
<protein>
    <recommendedName>
        <fullName evidence="5">Demethylmenaquinone methyltransferase</fullName>
        <ecNumber evidence="5">2.1.1.163</ecNumber>
    </recommendedName>
</protein>
<evidence type="ECO:0000256" key="5">
    <source>
        <dbReference type="HAMAP-Rule" id="MF_01813"/>
    </source>
</evidence>
<evidence type="ECO:0000313" key="6">
    <source>
        <dbReference type="EMBL" id="CRI38142.1"/>
    </source>
</evidence>
<dbReference type="PROSITE" id="PS51608">
    <property type="entry name" value="SAM_MT_UBIE"/>
    <property type="match status" value="1"/>
</dbReference>
<dbReference type="EMBL" id="LN847240">
    <property type="protein sequence ID" value="CRI50555.1"/>
    <property type="molecule type" value="Genomic_DNA"/>
</dbReference>
<dbReference type="NCBIfam" id="TIGR01934">
    <property type="entry name" value="MenG_MenH_UbiE"/>
    <property type="match status" value="1"/>
</dbReference>
<dbReference type="EMBL" id="LN847244">
    <property type="protein sequence ID" value="CRI49427.1"/>
    <property type="molecule type" value="Genomic_DNA"/>
</dbReference>
<dbReference type="GO" id="GO:0032259">
    <property type="term" value="P:methylation"/>
    <property type="evidence" value="ECO:0007669"/>
    <property type="project" value="UniProtKB-KW"/>
</dbReference>
<dbReference type="EMBL" id="LN847008">
    <property type="protein sequence ID" value="CRI41536.1"/>
    <property type="molecule type" value="Genomic_DNA"/>
</dbReference>
<comment type="function">
    <text evidence="5">Methyltransferase required for the conversion of demethylmenaquinol (DMKH2) to menaquinol (MKH2).</text>
</comment>
<proteinExistence type="inferred from homology"/>
<dbReference type="PROSITE" id="PS01183">
    <property type="entry name" value="UBIE_1"/>
    <property type="match status" value="1"/>
</dbReference>
<sequence>MKNSGNIMEPSTNKPDCKKIFDSIASKYDRTNTILSLGMHHFWNRSLIQILGSGYSLLDLCAGTGKVAKRYIAAHPQASVTLVDFSSAMLDIAKQHLPQGSCSFIHSDINQLPLENHSYPLAAMAYGLRNLSDPHKALQEISRVLMPSGKLGILELTPPKKTHPTYSAHKLYLRAVVPWIGKSVSKDPDAYSYLSKSIQQLPKDHDLEDLFSKSGFYIAKKKKLFLGAATIWLLEKQ</sequence>
<dbReference type="EMBL" id="LN847227">
    <property type="protein sequence ID" value="CRI46003.1"/>
    <property type="molecule type" value="Genomic_DNA"/>
</dbReference>
<evidence type="ECO:0000313" key="13">
    <source>
        <dbReference type="EMBL" id="CRI50555.1"/>
    </source>
</evidence>
<dbReference type="EMBL" id="LN847254">
    <property type="protein sequence ID" value="CRI53094.1"/>
    <property type="molecule type" value="Genomic_DNA"/>
</dbReference>
<evidence type="ECO:0000313" key="9">
    <source>
        <dbReference type="EMBL" id="CRI43763.1"/>
    </source>
</evidence>
<evidence type="ECO:0000313" key="10">
    <source>
        <dbReference type="EMBL" id="CRI46003.1"/>
    </source>
</evidence>
<dbReference type="AlphaFoldDB" id="A0A0F7WPM4"/>
<keyword evidence="1 5" id="KW-0474">Menaquinone biosynthesis</keyword>
<comment type="catalytic activity">
    <reaction evidence="5">
        <text>a 2-demethylmenaquinol + S-adenosyl-L-methionine = a menaquinol + S-adenosyl-L-homocysteine + H(+)</text>
        <dbReference type="Rhea" id="RHEA:42640"/>
        <dbReference type="Rhea" id="RHEA-COMP:9539"/>
        <dbReference type="Rhea" id="RHEA-COMP:9563"/>
        <dbReference type="ChEBI" id="CHEBI:15378"/>
        <dbReference type="ChEBI" id="CHEBI:18151"/>
        <dbReference type="ChEBI" id="CHEBI:55437"/>
        <dbReference type="ChEBI" id="CHEBI:57856"/>
        <dbReference type="ChEBI" id="CHEBI:59789"/>
        <dbReference type="EC" id="2.1.1.163"/>
    </reaction>
</comment>
<feature type="binding site" evidence="5">
    <location>
        <position position="84"/>
    </location>
    <ligand>
        <name>S-adenosyl-L-methionine</name>
        <dbReference type="ChEBI" id="CHEBI:59789"/>
    </ligand>
</feature>
<organism evidence="8">
    <name type="scientific">Chlamydia pneumoniae</name>
    <name type="common">Chlamydophila pneumoniae</name>
    <dbReference type="NCBI Taxonomy" id="83558"/>
    <lineage>
        <taxon>Bacteria</taxon>
        <taxon>Pseudomonadati</taxon>
        <taxon>Chlamydiota</taxon>
        <taxon>Chlamydiia</taxon>
        <taxon>Chlamydiales</taxon>
        <taxon>Chlamydiaceae</taxon>
        <taxon>Chlamydia/Chlamydophila group</taxon>
        <taxon>Chlamydia</taxon>
    </lineage>
</organism>